<evidence type="ECO:0000313" key="3">
    <source>
        <dbReference type="EMBL" id="CAD8747423.1"/>
    </source>
</evidence>
<feature type="compositionally biased region" description="Basic and acidic residues" evidence="2">
    <location>
        <begin position="852"/>
        <end position="880"/>
    </location>
</feature>
<feature type="compositionally biased region" description="Low complexity" evidence="2">
    <location>
        <begin position="211"/>
        <end position="224"/>
    </location>
</feature>
<feature type="coiled-coil region" evidence="1">
    <location>
        <begin position="316"/>
        <end position="365"/>
    </location>
</feature>
<evidence type="ECO:0000256" key="2">
    <source>
        <dbReference type="SAM" id="MobiDB-lite"/>
    </source>
</evidence>
<feature type="compositionally biased region" description="Low complexity" evidence="2">
    <location>
        <begin position="19"/>
        <end position="49"/>
    </location>
</feature>
<evidence type="ECO:0000256" key="1">
    <source>
        <dbReference type="SAM" id="Coils"/>
    </source>
</evidence>
<feature type="region of interest" description="Disordered" evidence="2">
    <location>
        <begin position="1"/>
        <end position="89"/>
    </location>
</feature>
<feature type="region of interest" description="Disordered" evidence="2">
    <location>
        <begin position="190"/>
        <end position="230"/>
    </location>
</feature>
<feature type="coiled-coil region" evidence="1">
    <location>
        <begin position="993"/>
        <end position="1059"/>
    </location>
</feature>
<dbReference type="Gene3D" id="1.10.287.1490">
    <property type="match status" value="1"/>
</dbReference>
<gene>
    <name evidence="3" type="ORF">HAND1043_LOCUS13920</name>
</gene>
<sequence length="1317" mass="142450">MLNPQPWGHRPMMPPRPAPQQQGPRPGTANPQRPGQPGGATPRPGTAPGSNKAPSPSPQAQRPGQPGHPVKPAVSKPGQQASTLSVAGRPAQAITGAIPATKEVVLGMQLEKATLIELLEAERAKAGKQAAAIVELATRTEALEKHATLMEAQAKQRAEEAASLCKENVSTANQLEEVTGKLKAAEQKLLTTTSERDKEKSANQTLGTQMAKSSAESSKALEQQQRTHSTRITNLEKELKTSKVSAANLGDQLTASVKQREEAVKTRNSMADQVKTLTAELQKEVKAAKAKADLAASSQAQIAVTRKELTEAQKSLHSVQADRDKAMRMANEAKAQVVAMTDKDGKALNEKVAELAKQVEKEAEARLAVEEALRALVAKEKTAETERVAERTKLAEASKALEAKDQELKAVAATVKVLGEQLSEGKTANAKVEETLRRTKEDLAASEHSVDEMKQQDMCLQEKIGAVQASLASAVEGKSAAEESIKQLEAALEKARVEAAAQLDVEMRKGNASARQTEMQIKELTEKLTDASAAVASLTEERDAVRKRVLEMSETAKLEESVAAERLRGWEESKDLADSLSSDLAVARKTIEDTEKLSREAASAADALQKNLRGEMEALQSKLEQVAGERDEARNQGQALASERDAARKEIETLKASMVAADHTAKAEQGKISAALGEAQAANKKAAEAAQKELAARDQTIQATVQERDLAVKRGKELDEQLKAAAKEVDECAKAIKTLKAELDTSQKQSTLSNGEKGKKIEELTKELAKAVETDKALKKQVADANGKVEQLSKDKAAVARQLEDLKIQVQTIGNDSVKTLSATKTAAEEKIKKAEEVHKAEMAALQQKTDAAAKKASEDAKKSLEAAEQRFSKDIKAATDKAGGQQQQTQTQLQALEKQMRGTSEMLAQEKKQHSDAQAKLKTLEQNLRKAGEDHAAQMTQVKAAFEKQTKQLQMELQLASQRSQKDATESVGVQQQLARLNEQHGVAQKQVRHLEGLVQGLEGEKKKLREQLDSLSGNAHSEKGVMTKQLEALGAKLGRTQDECRNLSAQVEQLRQGASKEGEEKKQLVERSKQDQAMIQQLNGELSQIKVQSQGLGQQSIQLHAEKAAATGQLEEMQRQFKKERDALHQQLSEANSKLSMAAEALRISGQQVAEITSLEQQLRATGKQREEDKMKIVSMEAQLNQTNSGNRVQIDRANERIQAYERALFDARQTLASKDSRIAELESSVARLHQAASRASGISPGNNYRSGGGNSYGGSFSSPFDTTKANLSGVVMSPMQGSEGADVGIAHVRVGPNDENVGVFDIPDPSQQYM</sequence>
<feature type="compositionally biased region" description="Low complexity" evidence="2">
    <location>
        <begin position="883"/>
        <end position="897"/>
    </location>
</feature>
<protein>
    <submittedName>
        <fullName evidence="3">Uncharacterized protein</fullName>
    </submittedName>
</protein>
<accession>A0A6U2AHZ9</accession>
<reference evidence="3" key="1">
    <citation type="submission" date="2021-01" db="EMBL/GenBank/DDBJ databases">
        <authorList>
            <person name="Corre E."/>
            <person name="Pelletier E."/>
            <person name="Niang G."/>
            <person name="Scheremetjew M."/>
            <person name="Finn R."/>
            <person name="Kale V."/>
            <person name="Holt S."/>
            <person name="Cochrane G."/>
            <person name="Meng A."/>
            <person name="Brown T."/>
            <person name="Cohen L."/>
        </authorList>
    </citation>
    <scope>NUCLEOTIDE SEQUENCE</scope>
    <source>
        <strain evidence="3">CCMP441</strain>
    </source>
</reference>
<proteinExistence type="predicted"/>
<feature type="compositionally biased region" description="Polar residues" evidence="2">
    <location>
        <begin position="52"/>
        <end position="62"/>
    </location>
</feature>
<organism evidence="3">
    <name type="scientific">Hemiselmis andersenii</name>
    <name type="common">Cryptophyte alga</name>
    <dbReference type="NCBI Taxonomy" id="464988"/>
    <lineage>
        <taxon>Eukaryota</taxon>
        <taxon>Cryptophyceae</taxon>
        <taxon>Cryptomonadales</taxon>
        <taxon>Hemiselmidaceae</taxon>
        <taxon>Hemiselmis</taxon>
    </lineage>
</organism>
<dbReference type="EMBL" id="HBFK01022508">
    <property type="protein sequence ID" value="CAD8747423.1"/>
    <property type="molecule type" value="Transcribed_RNA"/>
</dbReference>
<feature type="region of interest" description="Disordered" evidence="2">
    <location>
        <begin position="624"/>
        <end position="645"/>
    </location>
</feature>
<feature type="compositionally biased region" description="Basic and acidic residues" evidence="2">
    <location>
        <begin position="909"/>
        <end position="918"/>
    </location>
</feature>
<name>A0A6U2AHZ9_HEMAN</name>
<feature type="coiled-coil region" evidence="1">
    <location>
        <begin position="394"/>
        <end position="548"/>
    </location>
</feature>
<feature type="region of interest" description="Disordered" evidence="2">
    <location>
        <begin position="843"/>
        <end position="918"/>
    </location>
</feature>
<keyword evidence="1" id="KW-0175">Coiled coil</keyword>
<feature type="coiled-coil region" evidence="1">
    <location>
        <begin position="1109"/>
        <end position="1140"/>
    </location>
</feature>